<keyword evidence="11" id="KW-1185">Reference proteome</keyword>
<feature type="domain" description="Rad4 beta-hairpin" evidence="8">
    <location>
        <begin position="657"/>
        <end position="720"/>
    </location>
</feature>
<dbReference type="GO" id="GO:0003684">
    <property type="term" value="F:damaged DNA binding"/>
    <property type="evidence" value="ECO:0007669"/>
    <property type="project" value="InterPro"/>
</dbReference>
<evidence type="ECO:0000259" key="7">
    <source>
        <dbReference type="SMART" id="SM01030"/>
    </source>
</evidence>
<dbReference type="Gene3D" id="3.90.260.10">
    <property type="entry name" value="Transglutaminase-like"/>
    <property type="match status" value="1"/>
</dbReference>
<dbReference type="PANTHER" id="PTHR12135">
    <property type="entry name" value="DNA REPAIR PROTEIN XP-C / RAD4"/>
    <property type="match status" value="1"/>
</dbReference>
<evidence type="ECO:0000256" key="5">
    <source>
        <dbReference type="ARBA" id="ARBA00023242"/>
    </source>
</evidence>
<feature type="compositionally biased region" description="Acidic residues" evidence="6">
    <location>
        <begin position="1097"/>
        <end position="1107"/>
    </location>
</feature>
<evidence type="ECO:0000256" key="1">
    <source>
        <dbReference type="ARBA" id="ARBA00004123"/>
    </source>
</evidence>
<dbReference type="PANTHER" id="PTHR12135:SF2">
    <property type="entry name" value="DNA REPAIR PROTEIN RAD34"/>
    <property type="match status" value="1"/>
</dbReference>
<feature type="compositionally biased region" description="Basic residues" evidence="6">
    <location>
        <begin position="1"/>
        <end position="10"/>
    </location>
</feature>
<feature type="compositionally biased region" description="Low complexity" evidence="6">
    <location>
        <begin position="100"/>
        <end position="110"/>
    </location>
</feature>
<dbReference type="InterPro" id="IPR042488">
    <property type="entry name" value="Rad4_BHD3_sf"/>
</dbReference>
<dbReference type="EMBL" id="JAVRRD010000008">
    <property type="protein sequence ID" value="KAK5055974.1"/>
    <property type="molecule type" value="Genomic_DNA"/>
</dbReference>
<dbReference type="GO" id="GO:0003697">
    <property type="term" value="F:single-stranded DNA binding"/>
    <property type="evidence" value="ECO:0007669"/>
    <property type="project" value="TreeGrafter"/>
</dbReference>
<gene>
    <name evidence="10" type="ORF">LTR84_012524</name>
</gene>
<dbReference type="InterPro" id="IPR038765">
    <property type="entry name" value="Papain-like_cys_pep_sf"/>
</dbReference>
<evidence type="ECO:0000256" key="6">
    <source>
        <dbReference type="SAM" id="MobiDB-lite"/>
    </source>
</evidence>
<feature type="compositionally biased region" description="Acidic residues" evidence="6">
    <location>
        <begin position="375"/>
        <end position="384"/>
    </location>
</feature>
<dbReference type="Gene3D" id="2.20.20.110">
    <property type="entry name" value="Rad4, beta-hairpin domain BHD1"/>
    <property type="match status" value="1"/>
</dbReference>
<organism evidence="10 11">
    <name type="scientific">Exophiala bonariae</name>
    <dbReference type="NCBI Taxonomy" id="1690606"/>
    <lineage>
        <taxon>Eukaryota</taxon>
        <taxon>Fungi</taxon>
        <taxon>Dikarya</taxon>
        <taxon>Ascomycota</taxon>
        <taxon>Pezizomycotina</taxon>
        <taxon>Eurotiomycetes</taxon>
        <taxon>Chaetothyriomycetidae</taxon>
        <taxon>Chaetothyriales</taxon>
        <taxon>Herpotrichiellaceae</taxon>
        <taxon>Exophiala</taxon>
    </lineage>
</organism>
<dbReference type="SMART" id="SM01030">
    <property type="entry name" value="BHD_1"/>
    <property type="match status" value="1"/>
</dbReference>
<feature type="compositionally biased region" description="Acidic residues" evidence="6">
    <location>
        <begin position="422"/>
        <end position="432"/>
    </location>
</feature>
<dbReference type="SMART" id="SM01032">
    <property type="entry name" value="BHD_3"/>
    <property type="match status" value="1"/>
</dbReference>
<feature type="region of interest" description="Disordered" evidence="6">
    <location>
        <begin position="848"/>
        <end position="876"/>
    </location>
</feature>
<dbReference type="SUPFAM" id="SSF54001">
    <property type="entry name" value="Cysteine proteinases"/>
    <property type="match status" value="1"/>
</dbReference>
<dbReference type="GO" id="GO:0006289">
    <property type="term" value="P:nucleotide-excision repair"/>
    <property type="evidence" value="ECO:0007669"/>
    <property type="project" value="InterPro"/>
</dbReference>
<feature type="compositionally biased region" description="Basic residues" evidence="6">
    <location>
        <begin position="1055"/>
        <end position="1070"/>
    </location>
</feature>
<feature type="compositionally biased region" description="Acidic residues" evidence="6">
    <location>
        <begin position="1029"/>
        <end position="1050"/>
    </location>
</feature>
<dbReference type="InterPro" id="IPR018326">
    <property type="entry name" value="Rad4_beta-hairpin_dom1"/>
</dbReference>
<feature type="compositionally biased region" description="Low complexity" evidence="6">
    <location>
        <begin position="388"/>
        <end position="403"/>
    </location>
</feature>
<feature type="domain" description="Rad4 beta-hairpin" evidence="7">
    <location>
        <begin position="598"/>
        <end position="655"/>
    </location>
</feature>
<dbReference type="AlphaFoldDB" id="A0AAV9NGH9"/>
<feature type="compositionally biased region" description="Basic and acidic residues" evidence="6">
    <location>
        <begin position="224"/>
        <end position="235"/>
    </location>
</feature>
<dbReference type="GeneID" id="89980667"/>
<evidence type="ECO:0008006" key="12">
    <source>
        <dbReference type="Google" id="ProtNLM"/>
    </source>
</evidence>
<feature type="domain" description="Rad4 beta-hairpin" evidence="9">
    <location>
        <begin position="727"/>
        <end position="801"/>
    </location>
</feature>
<feature type="region of interest" description="Disordered" evidence="6">
    <location>
        <begin position="370"/>
        <end position="448"/>
    </location>
</feature>
<sequence length="1128" mass="126514">MPPFLPRKRLNSTPPTPARSTPAKKARLADALDSESRNISGLKQTKRFSLGSDDSDSSLSDVDSDEFENVPAIGKGKPLPTPLEDDDDEDEDIEWEDAAAKQQQSASSRAPLADGPIELVFRKDDIEIDYGTAAAATTGKKGPTKREKEARVRTHQMHVQFLLWHNSIRNRWISDQRVQKTLVQQLPAQIRKEVGKWKRASGLSAPESPAKAPQPKNKKRGKQKRPEPRNERDWGRPSQRLEVGRADMSHGEPLIPLMKVLAAYWKKRFAITAPGLRKRGYGTKQALKQVIYSFRTDEHDPEEHGERIRDIGEFREAAKKCEGSRDLGAQLFTALLRGLGIESRLVASLQPSGFGWTKAEQMIPRKVAKAAEFDSSSDDSDEEDSKSISEIARSRASSKSGPKGQSGKGGGSATDPVNLDLDSVDDKDDDSLIDVTPSMPRRRPQQYDRDNPFPIYWTEVISPITNKVLPVSPLILNSPVASTPEVLYTFEPRGAKAEKTKTVIAYVVAYSSDGTAKDVTVRYVKNRIWPGKTKGFRFPVEKIPIYNKHGKVKRYADYDWFKRAMSGYERPHLMRTAADDLEDAADLVPQLPPKKEVKDDVDTIQSLKASADFVLERFLRREEALRPGSEPVRTFVSGKGENLKEEPVYRRSDVERCLTAESWHKEGRRPKAGEAPLKLVPVRAVTLTRKREAEEHERQTGQKQMQGLYSWDQTEYIIPPAIQNGIIPKNSYGNIDCFVPSMVPRGAVHVPLRGTVRICKKLDIDFAEAVTGFEFGNKRAVPVCTGVVIAEENKDLLMDAWTKFNEEQRRKEESKMEKLVLDLWRKFVMGLRIREKVNDIYGDGTALPSHTQGMRMDQPITLDDDDEPENNSVVGGGATFAHEDDFGGGFLLDDDENQPVPEDLEMEHHEDLPSKAYSKGKGRATNEDSYPTPSSVSPLKPAVRRQRKPLLQDSESEDELTDLSSIPDSDDMNDESDSFKHDIADADTTPPRSLAKKPARLVEVAIPNGTKLRGRNKAAPTLPPKADSEQDQISDSDSISNDDMDTEDDYQPTKKSSRKNKVKSPTRRRTRDTNEKQGLNGGRAPKVRASRGKDDYDHDEDEEEGDEIVTPRRRLRRDSTIVTSPYFA</sequence>
<dbReference type="GO" id="GO:0000111">
    <property type="term" value="C:nucleotide-excision repair factor 2 complex"/>
    <property type="evidence" value="ECO:0007669"/>
    <property type="project" value="TreeGrafter"/>
</dbReference>
<dbReference type="Proteomes" id="UP001358417">
    <property type="component" value="Unassembled WGS sequence"/>
</dbReference>
<evidence type="ECO:0000259" key="9">
    <source>
        <dbReference type="SMART" id="SM01032"/>
    </source>
</evidence>
<feature type="region of interest" description="Disordered" evidence="6">
    <location>
        <begin position="1"/>
        <end position="113"/>
    </location>
</feature>
<dbReference type="SMART" id="SM01031">
    <property type="entry name" value="BHD_2"/>
    <property type="match status" value="1"/>
</dbReference>
<protein>
    <recommendedName>
        <fullName evidence="12">Rad4 beta-hairpin domain-containing protein</fullName>
    </recommendedName>
</protein>
<feature type="region of interest" description="Disordered" evidence="6">
    <location>
        <begin position="906"/>
        <end position="1128"/>
    </location>
</feature>
<dbReference type="InterPro" id="IPR018327">
    <property type="entry name" value="BHD_2"/>
</dbReference>
<dbReference type="InterPro" id="IPR004583">
    <property type="entry name" value="DNA_repair_Rad4"/>
</dbReference>
<dbReference type="FunFam" id="3.30.70.2460:FF:000001">
    <property type="entry name" value="DNA repair protein Rad4 family"/>
    <property type="match status" value="1"/>
</dbReference>
<dbReference type="InterPro" id="IPR018328">
    <property type="entry name" value="Rad4_beta-hairpin_dom3"/>
</dbReference>
<proteinExistence type="inferred from homology"/>
<name>A0AAV9NGH9_9EURO</name>
<dbReference type="GO" id="GO:0006298">
    <property type="term" value="P:mismatch repair"/>
    <property type="evidence" value="ECO:0007669"/>
    <property type="project" value="TreeGrafter"/>
</dbReference>
<dbReference type="GO" id="GO:0071942">
    <property type="term" value="C:XPC complex"/>
    <property type="evidence" value="ECO:0007669"/>
    <property type="project" value="TreeGrafter"/>
</dbReference>
<feature type="compositionally biased region" description="Basic and acidic residues" evidence="6">
    <location>
        <begin position="27"/>
        <end position="36"/>
    </location>
</feature>
<keyword evidence="3" id="KW-0227">DNA damage</keyword>
<evidence type="ECO:0000256" key="4">
    <source>
        <dbReference type="ARBA" id="ARBA00023204"/>
    </source>
</evidence>
<keyword evidence="4" id="KW-0234">DNA repair</keyword>
<dbReference type="Pfam" id="PF10405">
    <property type="entry name" value="BHD_3"/>
    <property type="match status" value="1"/>
</dbReference>
<feature type="compositionally biased region" description="Polar residues" evidence="6">
    <location>
        <begin position="927"/>
        <end position="937"/>
    </location>
</feature>
<comment type="subcellular location">
    <subcellularLocation>
        <location evidence="1">Nucleus</location>
    </subcellularLocation>
</comment>
<feature type="compositionally biased region" description="Acidic residues" evidence="6">
    <location>
        <begin position="83"/>
        <end position="97"/>
    </location>
</feature>
<comment type="similarity">
    <text evidence="2">Belongs to the XPC family.</text>
</comment>
<dbReference type="InterPro" id="IPR036985">
    <property type="entry name" value="Transglutaminase-like_sf"/>
</dbReference>
<dbReference type="Gene3D" id="3.30.70.2460">
    <property type="entry name" value="Rad4, beta-hairpin domain BHD3"/>
    <property type="match status" value="1"/>
</dbReference>
<reference evidence="10 11" key="1">
    <citation type="submission" date="2023-08" db="EMBL/GenBank/DDBJ databases">
        <title>Black Yeasts Isolated from many extreme environments.</title>
        <authorList>
            <person name="Coleine C."/>
            <person name="Stajich J.E."/>
            <person name="Selbmann L."/>
        </authorList>
    </citation>
    <scope>NUCLEOTIDE SEQUENCE [LARGE SCALE GENOMIC DNA]</scope>
    <source>
        <strain evidence="10 11">CCFEE 5792</strain>
    </source>
</reference>
<dbReference type="Pfam" id="PF10404">
    <property type="entry name" value="BHD_2"/>
    <property type="match status" value="1"/>
</dbReference>
<evidence type="ECO:0000256" key="2">
    <source>
        <dbReference type="ARBA" id="ARBA00009525"/>
    </source>
</evidence>
<comment type="caution">
    <text evidence="10">The sequence shown here is derived from an EMBL/GenBank/DDBJ whole genome shotgun (WGS) entry which is preliminary data.</text>
</comment>
<evidence type="ECO:0000313" key="11">
    <source>
        <dbReference type="Proteomes" id="UP001358417"/>
    </source>
</evidence>
<feature type="region of interest" description="Disordered" evidence="6">
    <location>
        <begin position="195"/>
        <end position="247"/>
    </location>
</feature>
<dbReference type="Pfam" id="PF10403">
    <property type="entry name" value="BHD_1"/>
    <property type="match status" value="1"/>
</dbReference>
<evidence type="ECO:0000313" key="10">
    <source>
        <dbReference type="EMBL" id="KAK5055974.1"/>
    </source>
</evidence>
<dbReference type="Pfam" id="PF03835">
    <property type="entry name" value="Rad4"/>
    <property type="match status" value="1"/>
</dbReference>
<keyword evidence="5" id="KW-0539">Nucleus</keyword>
<dbReference type="RefSeq" id="XP_064707944.1">
    <property type="nucleotide sequence ID" value="XM_064856044.1"/>
</dbReference>
<accession>A0AAV9NGH9</accession>
<evidence type="ECO:0000256" key="3">
    <source>
        <dbReference type="ARBA" id="ARBA00022763"/>
    </source>
</evidence>
<dbReference type="GO" id="GO:0005737">
    <property type="term" value="C:cytoplasm"/>
    <property type="evidence" value="ECO:0007669"/>
    <property type="project" value="TreeGrafter"/>
</dbReference>
<evidence type="ECO:0000259" key="8">
    <source>
        <dbReference type="SMART" id="SM01031"/>
    </source>
</evidence>
<dbReference type="InterPro" id="IPR018325">
    <property type="entry name" value="Rad4/PNGase_transGLS-fold"/>
</dbReference>